<dbReference type="Proteomes" id="UP000759131">
    <property type="component" value="Unassembled WGS sequence"/>
</dbReference>
<dbReference type="Gene3D" id="1.20.1050.10">
    <property type="match status" value="1"/>
</dbReference>
<dbReference type="AlphaFoldDB" id="A0A7R9Q736"/>
<dbReference type="PROSITE" id="PS50404">
    <property type="entry name" value="GST_NTER"/>
    <property type="match status" value="1"/>
</dbReference>
<dbReference type="InterPro" id="IPR036282">
    <property type="entry name" value="Glutathione-S-Trfase_C_sf"/>
</dbReference>
<dbReference type="CDD" id="cd03045">
    <property type="entry name" value="GST_N_Delta_Epsilon"/>
    <property type="match status" value="1"/>
</dbReference>
<dbReference type="GO" id="GO:0004364">
    <property type="term" value="F:glutathione transferase activity"/>
    <property type="evidence" value="ECO:0007669"/>
    <property type="project" value="TreeGrafter"/>
</dbReference>
<comment type="subunit">
    <text evidence="1">Homodimer.</text>
</comment>
<dbReference type="InterPro" id="IPR004046">
    <property type="entry name" value="GST_C"/>
</dbReference>
<dbReference type="PROSITE" id="PS50405">
    <property type="entry name" value="GST_CTER"/>
    <property type="match status" value="1"/>
</dbReference>
<comment type="similarity">
    <text evidence="2">Belongs to the GST superfamily.</text>
</comment>
<proteinExistence type="inferred from homology"/>
<dbReference type="PANTHER" id="PTHR43969">
    <property type="entry name" value="GLUTATHIONE S TRANSFERASE D10, ISOFORM A-RELATED"/>
    <property type="match status" value="1"/>
</dbReference>
<dbReference type="PANTHER" id="PTHR43969:SF9">
    <property type="entry name" value="GLUTATHIONE S TRANSFERASE D10, ISOFORM A-RELATED"/>
    <property type="match status" value="1"/>
</dbReference>
<dbReference type="EMBL" id="OC869773">
    <property type="protein sequence ID" value="CAD7634719.1"/>
    <property type="molecule type" value="Genomic_DNA"/>
</dbReference>
<evidence type="ECO:0000259" key="3">
    <source>
        <dbReference type="PROSITE" id="PS50404"/>
    </source>
</evidence>
<organism evidence="5">
    <name type="scientific">Medioppia subpectinata</name>
    <dbReference type="NCBI Taxonomy" id="1979941"/>
    <lineage>
        <taxon>Eukaryota</taxon>
        <taxon>Metazoa</taxon>
        <taxon>Ecdysozoa</taxon>
        <taxon>Arthropoda</taxon>
        <taxon>Chelicerata</taxon>
        <taxon>Arachnida</taxon>
        <taxon>Acari</taxon>
        <taxon>Acariformes</taxon>
        <taxon>Sarcoptiformes</taxon>
        <taxon>Oribatida</taxon>
        <taxon>Brachypylina</taxon>
        <taxon>Oppioidea</taxon>
        <taxon>Oppiidae</taxon>
        <taxon>Medioppia</taxon>
    </lineage>
</organism>
<dbReference type="FunFam" id="3.40.30.10:FF:000034">
    <property type="entry name" value="glutathione S-transferase 1"/>
    <property type="match status" value="1"/>
</dbReference>
<dbReference type="EMBL" id="CAJPIZ010015198">
    <property type="protein sequence ID" value="CAG2115149.1"/>
    <property type="molecule type" value="Genomic_DNA"/>
</dbReference>
<dbReference type="SFLD" id="SFLDG01153">
    <property type="entry name" value="Main.4:_Theta-like"/>
    <property type="match status" value="1"/>
</dbReference>
<evidence type="ECO:0000256" key="1">
    <source>
        <dbReference type="ARBA" id="ARBA00011738"/>
    </source>
</evidence>
<dbReference type="SFLD" id="SFLDG00358">
    <property type="entry name" value="Main_(cytGST)"/>
    <property type="match status" value="1"/>
</dbReference>
<evidence type="ECO:0008006" key="7">
    <source>
        <dbReference type="Google" id="ProtNLM"/>
    </source>
</evidence>
<evidence type="ECO:0000259" key="4">
    <source>
        <dbReference type="PROSITE" id="PS50405"/>
    </source>
</evidence>
<keyword evidence="6" id="KW-1185">Reference proteome</keyword>
<dbReference type="InterPro" id="IPR036249">
    <property type="entry name" value="Thioredoxin-like_sf"/>
</dbReference>
<dbReference type="SUPFAM" id="SSF52833">
    <property type="entry name" value="Thioredoxin-like"/>
    <property type="match status" value="1"/>
</dbReference>
<dbReference type="InterPro" id="IPR010987">
    <property type="entry name" value="Glutathione-S-Trfase_C-like"/>
</dbReference>
<gene>
    <name evidence="5" type="ORF">OSB1V03_LOCUS15114</name>
</gene>
<evidence type="ECO:0000256" key="2">
    <source>
        <dbReference type="RuleBase" id="RU003494"/>
    </source>
</evidence>
<evidence type="ECO:0000313" key="6">
    <source>
        <dbReference type="Proteomes" id="UP000759131"/>
    </source>
</evidence>
<accession>A0A7R9Q736</accession>
<name>A0A7R9Q736_9ACAR</name>
<dbReference type="Pfam" id="PF02798">
    <property type="entry name" value="GST_N"/>
    <property type="match status" value="1"/>
</dbReference>
<dbReference type="GO" id="GO:0006749">
    <property type="term" value="P:glutathione metabolic process"/>
    <property type="evidence" value="ECO:0007669"/>
    <property type="project" value="TreeGrafter"/>
</dbReference>
<sequence length="218" mass="24759">MAPTLYLSRRSPPCRTVLFVAKLLNVELEEVELDMRNKAHLKPDFLKLNPRHSIPTLVDNGVSVWESRAIAQYLCNKYAPDSQLYPREPERRARVDTVLNWDLSSWGPALRNSLTMKAFRGVEPTEEQTKALTDSLAVFDALVAANGGFVAANHLTIADLSLLANSAAIFYLDYDLKDYPNVKQWFSRLEKEISFYNDFKSEAIEGLKKIIEMHKTPA</sequence>
<feature type="domain" description="GST C-terminal" evidence="4">
    <location>
        <begin position="88"/>
        <end position="218"/>
    </location>
</feature>
<evidence type="ECO:0000313" key="5">
    <source>
        <dbReference type="EMBL" id="CAD7634719.1"/>
    </source>
</evidence>
<reference evidence="5" key="1">
    <citation type="submission" date="2020-11" db="EMBL/GenBank/DDBJ databases">
        <authorList>
            <person name="Tran Van P."/>
        </authorList>
    </citation>
    <scope>NUCLEOTIDE SEQUENCE</scope>
</reference>
<protein>
    <recommendedName>
        <fullName evidence="7">Glutathione S-transferase</fullName>
    </recommendedName>
</protein>
<feature type="domain" description="GST N-terminal" evidence="3">
    <location>
        <begin position="1"/>
        <end position="82"/>
    </location>
</feature>
<dbReference type="SFLD" id="SFLDS00019">
    <property type="entry name" value="Glutathione_Transferase_(cytos"/>
    <property type="match status" value="1"/>
</dbReference>
<dbReference type="SUPFAM" id="SSF47616">
    <property type="entry name" value="GST C-terminal domain-like"/>
    <property type="match status" value="1"/>
</dbReference>
<dbReference type="Pfam" id="PF00043">
    <property type="entry name" value="GST_C"/>
    <property type="match status" value="1"/>
</dbReference>
<dbReference type="Gene3D" id="3.40.30.10">
    <property type="entry name" value="Glutaredoxin"/>
    <property type="match status" value="1"/>
</dbReference>
<dbReference type="CDD" id="cd03177">
    <property type="entry name" value="GST_C_Delta_Epsilon"/>
    <property type="match status" value="1"/>
</dbReference>
<dbReference type="InterPro" id="IPR004045">
    <property type="entry name" value="Glutathione_S-Trfase_N"/>
</dbReference>
<dbReference type="OrthoDB" id="2309723at2759"/>
<dbReference type="InterPro" id="IPR040079">
    <property type="entry name" value="Glutathione_S-Trfase"/>
</dbReference>